<keyword evidence="3" id="KW-1185">Reference proteome</keyword>
<dbReference type="Gene3D" id="1.10.10.60">
    <property type="entry name" value="Homeodomain-like"/>
    <property type="match status" value="1"/>
</dbReference>
<evidence type="ECO:0000313" key="3">
    <source>
        <dbReference type="Proteomes" id="UP000235220"/>
    </source>
</evidence>
<evidence type="ECO:0000313" key="6">
    <source>
        <dbReference type="RefSeq" id="XP_018831897.2"/>
    </source>
</evidence>
<dbReference type="GeneID" id="108999459"/>
<dbReference type="KEGG" id="jre:108999459"/>
<feature type="domain" description="Myb-like" evidence="2">
    <location>
        <begin position="253"/>
        <end position="306"/>
    </location>
</feature>
<dbReference type="PANTHER" id="PTHR46872">
    <property type="entry name" value="DNA BINDING PROTEIN"/>
    <property type="match status" value="1"/>
</dbReference>
<evidence type="ECO:0000313" key="5">
    <source>
        <dbReference type="RefSeq" id="XP_018831896.2"/>
    </source>
</evidence>
<dbReference type="RefSeq" id="XP_018831897.2">
    <property type="nucleotide sequence ID" value="XM_018976352.2"/>
</dbReference>
<dbReference type="AlphaFoldDB" id="A0A2I4FJS2"/>
<protein>
    <submittedName>
        <fullName evidence="4 5">Uncharacterized protein LOC108999459</fullName>
    </submittedName>
</protein>
<dbReference type="RefSeq" id="XP_018831896.2">
    <property type="nucleotide sequence ID" value="XM_018976351.2"/>
</dbReference>
<dbReference type="CDD" id="cd00167">
    <property type="entry name" value="SANT"/>
    <property type="match status" value="1"/>
</dbReference>
<evidence type="ECO:0000259" key="2">
    <source>
        <dbReference type="SMART" id="SM00717"/>
    </source>
</evidence>
<name>A0A2I4FJS2_JUGRE</name>
<feature type="region of interest" description="Disordered" evidence="1">
    <location>
        <begin position="319"/>
        <end position="395"/>
    </location>
</feature>
<dbReference type="RefSeq" id="XP_018831892.2">
    <property type="nucleotide sequence ID" value="XM_018976347.2"/>
</dbReference>
<sequence>MGSKRPFDAEEFPELHCKHPRKLEYSNMPDPCDELVSCDNAPQEPIISGEYEDGLHKFQWHEALEKDTVTDVSNLVDKGFGTNDPLSLVSSSSSEEDARSGASAYSSIYPEYFELDFPRRRFVPFEDAYHSFLDHFPRKQVPIGTNHQASIPLWGKLINENNLDMTEKLTPSIDDGGSEEMLMGALIVPMPDPNLSIDRGDYAGDGRTDCHCLDSGSIRCIHQHIMEAREKLRRTLGEEKFVNLGFSDMGEEVAHKWTEEEEQIFHEAVYSSPASLGRNFWKHLSLVFPSRSKSELVSYYFNVFMLRRRAAQNRSNLLDIDSDDDEWHGRGSYEVGESEEDVDSAIESPVDQDTQADSSEEDDGSDDDDDNDDDNNKDGGDDDCNGDGGDRSGRDVVLIEDGGMNLPSDAHAKLIDESKFDPLVQHVDKTSGSDQEDLSAQDDSCLSFDCQANMTSSCDPVNSENALQVCGVKSEHAKCLHSKDDWSNDSVGQFNLLEPYDAKAWDGSCPSASLKGFDLLSTWNMIEEIFGQGTSDKKVMDD</sequence>
<dbReference type="Gramene" id="Jr13_14590_p1">
    <property type="protein sequence ID" value="cds.Jr13_14590_p1"/>
    <property type="gene ID" value="Jr13_14590"/>
</dbReference>
<gene>
    <name evidence="4 5 6" type="primary">LOC108999459</name>
</gene>
<evidence type="ECO:0000313" key="4">
    <source>
        <dbReference type="RefSeq" id="XP_018831892.2"/>
    </source>
</evidence>
<dbReference type="InterPro" id="IPR001005">
    <property type="entry name" value="SANT/Myb"/>
</dbReference>
<reference evidence="4 5" key="1">
    <citation type="submission" date="2025-04" db="UniProtKB">
        <authorList>
            <consortium name="RefSeq"/>
        </authorList>
    </citation>
    <scope>IDENTIFICATION</scope>
    <source>
        <tissue evidence="4 5">Leaves</tissue>
    </source>
</reference>
<feature type="compositionally biased region" description="Acidic residues" evidence="1">
    <location>
        <begin position="358"/>
        <end position="373"/>
    </location>
</feature>
<dbReference type="Proteomes" id="UP000235220">
    <property type="component" value="Chromosome 13"/>
</dbReference>
<dbReference type="STRING" id="51240.A0A2I4FJS2"/>
<proteinExistence type="predicted"/>
<accession>A0A2I4FJS2</accession>
<dbReference type="GO" id="GO:0000118">
    <property type="term" value="C:histone deacetylase complex"/>
    <property type="evidence" value="ECO:0000318"/>
    <property type="project" value="GO_Central"/>
</dbReference>
<dbReference type="OrthoDB" id="1908944at2759"/>
<dbReference type="PANTHER" id="PTHR46872:SF5">
    <property type="entry name" value="MYB-LIKE DOMAIN-CONTAINING PROTEIN"/>
    <property type="match status" value="1"/>
</dbReference>
<dbReference type="SMART" id="SM00717">
    <property type="entry name" value="SANT"/>
    <property type="match status" value="1"/>
</dbReference>
<evidence type="ECO:0000256" key="1">
    <source>
        <dbReference type="SAM" id="MobiDB-lite"/>
    </source>
</evidence>
<organism evidence="3 6">
    <name type="scientific">Juglans regia</name>
    <name type="common">English walnut</name>
    <dbReference type="NCBI Taxonomy" id="51240"/>
    <lineage>
        <taxon>Eukaryota</taxon>
        <taxon>Viridiplantae</taxon>
        <taxon>Streptophyta</taxon>
        <taxon>Embryophyta</taxon>
        <taxon>Tracheophyta</taxon>
        <taxon>Spermatophyta</taxon>
        <taxon>Magnoliopsida</taxon>
        <taxon>eudicotyledons</taxon>
        <taxon>Gunneridae</taxon>
        <taxon>Pentapetalae</taxon>
        <taxon>rosids</taxon>
        <taxon>fabids</taxon>
        <taxon>Fagales</taxon>
        <taxon>Juglandaceae</taxon>
        <taxon>Juglans</taxon>
    </lineage>
</organism>